<gene>
    <name evidence="2" type="ORF">MELLADRAFT_108321</name>
</gene>
<evidence type="ECO:0000313" key="2">
    <source>
        <dbReference type="EMBL" id="EGG04657.1"/>
    </source>
</evidence>
<dbReference type="GeneID" id="18923446"/>
<dbReference type="OrthoDB" id="2507659at2759"/>
<keyword evidence="3" id="KW-1185">Reference proteome</keyword>
<dbReference type="RefSeq" id="XP_007412096.1">
    <property type="nucleotide sequence ID" value="XM_007412034.1"/>
</dbReference>
<sequence length="441" mass="48850">MLSWTTNIIRKQLDKAKLEGIYPEDQPSALPHLVPDTDALTECPEDESSEPSSDRRMSYPRAAKSQTSTTTILSHPTTTNRSDASDSSSSTILGAHGPALTPHELKLIHISIEQAITPSWLPVVPSLFGTTVHGSVKAVQWLVLYTVYMVFSLIPYHANAEPNSDSQKIHTAILLATQIINISVSRVMSEEDIQSLGLLLKTYRQHLQTVWPNIKSKPNLHFAQHLPNQCRRLGPPPYTAAWVGERLIGTLVQTPKNFCAANLSITSRNSATRWKEFSPPGDVLHAVKELLQSNSSVSSASIDLMSTSLWRHSGKSYSISSRHLGNSYIEYHINGKRGFGSIEHIVRLVSDSLPIFVVQAFLPLQPSDQIQNPYHLSPHLKADLMYEQTERRCLYLQSMFGHCAAIKNPAGTFAINKPTVQLIGLRSMGIWDMASSGFGEI</sequence>
<reference evidence="3" key="1">
    <citation type="journal article" date="2011" name="Proc. Natl. Acad. Sci. U.S.A.">
        <title>Obligate biotrophy features unraveled by the genomic analysis of rust fungi.</title>
        <authorList>
            <person name="Duplessis S."/>
            <person name="Cuomo C.A."/>
            <person name="Lin Y.-C."/>
            <person name="Aerts A."/>
            <person name="Tisserant E."/>
            <person name="Veneault-Fourrey C."/>
            <person name="Joly D.L."/>
            <person name="Hacquard S."/>
            <person name="Amselem J."/>
            <person name="Cantarel B.L."/>
            <person name="Chiu R."/>
            <person name="Coutinho P.M."/>
            <person name="Feau N."/>
            <person name="Field M."/>
            <person name="Frey P."/>
            <person name="Gelhaye E."/>
            <person name="Goldberg J."/>
            <person name="Grabherr M.G."/>
            <person name="Kodira C.D."/>
            <person name="Kohler A."/>
            <person name="Kuees U."/>
            <person name="Lindquist E.A."/>
            <person name="Lucas S.M."/>
            <person name="Mago R."/>
            <person name="Mauceli E."/>
            <person name="Morin E."/>
            <person name="Murat C."/>
            <person name="Pangilinan J.L."/>
            <person name="Park R."/>
            <person name="Pearson M."/>
            <person name="Quesneville H."/>
            <person name="Rouhier N."/>
            <person name="Sakthikumar S."/>
            <person name="Salamov A.A."/>
            <person name="Schmutz J."/>
            <person name="Selles B."/>
            <person name="Shapiro H."/>
            <person name="Tanguay P."/>
            <person name="Tuskan G.A."/>
            <person name="Henrissat B."/>
            <person name="Van de Peer Y."/>
            <person name="Rouze P."/>
            <person name="Ellis J.G."/>
            <person name="Dodds P.N."/>
            <person name="Schein J.E."/>
            <person name="Zhong S."/>
            <person name="Hamelin R.C."/>
            <person name="Grigoriev I.V."/>
            <person name="Szabo L.J."/>
            <person name="Martin F."/>
        </authorList>
    </citation>
    <scope>NUCLEOTIDE SEQUENCE [LARGE SCALE GENOMIC DNA]</scope>
    <source>
        <strain evidence="3">98AG31 / pathotype 3-4-7</strain>
    </source>
</reference>
<proteinExistence type="predicted"/>
<dbReference type="STRING" id="747676.F4RSQ2"/>
<dbReference type="Proteomes" id="UP000001072">
    <property type="component" value="Unassembled WGS sequence"/>
</dbReference>
<feature type="compositionally biased region" description="Low complexity" evidence="1">
    <location>
        <begin position="67"/>
        <end position="79"/>
    </location>
</feature>
<evidence type="ECO:0000256" key="1">
    <source>
        <dbReference type="SAM" id="MobiDB-lite"/>
    </source>
</evidence>
<name>F4RSQ2_MELLP</name>
<protein>
    <submittedName>
        <fullName evidence="2">Uncharacterized protein</fullName>
    </submittedName>
</protein>
<dbReference type="AlphaFoldDB" id="F4RSQ2"/>
<dbReference type="KEGG" id="mlr:MELLADRAFT_108321"/>
<accession>F4RSQ2</accession>
<dbReference type="InParanoid" id="F4RSQ2"/>
<dbReference type="VEuPathDB" id="FungiDB:MELLADRAFT_108321"/>
<feature type="region of interest" description="Disordered" evidence="1">
    <location>
        <begin position="20"/>
        <end position="94"/>
    </location>
</feature>
<dbReference type="HOGENOM" id="CLU_665766_0_0_1"/>
<evidence type="ECO:0000313" key="3">
    <source>
        <dbReference type="Proteomes" id="UP000001072"/>
    </source>
</evidence>
<organism evidence="3">
    <name type="scientific">Melampsora larici-populina (strain 98AG31 / pathotype 3-4-7)</name>
    <name type="common">Poplar leaf rust fungus</name>
    <dbReference type="NCBI Taxonomy" id="747676"/>
    <lineage>
        <taxon>Eukaryota</taxon>
        <taxon>Fungi</taxon>
        <taxon>Dikarya</taxon>
        <taxon>Basidiomycota</taxon>
        <taxon>Pucciniomycotina</taxon>
        <taxon>Pucciniomycetes</taxon>
        <taxon>Pucciniales</taxon>
        <taxon>Melampsoraceae</taxon>
        <taxon>Melampsora</taxon>
    </lineage>
</organism>
<dbReference type="EMBL" id="GL883117">
    <property type="protein sequence ID" value="EGG04657.1"/>
    <property type="molecule type" value="Genomic_DNA"/>
</dbReference>